<feature type="domain" description="CAAX prenyl protease 2/Lysostaphin resistance protein A-like" evidence="2">
    <location>
        <begin position="269"/>
        <end position="365"/>
    </location>
</feature>
<dbReference type="PANTHER" id="PTHR36435:SF1">
    <property type="entry name" value="CAAX AMINO TERMINAL PROTEASE FAMILY PROTEIN"/>
    <property type="match status" value="1"/>
</dbReference>
<keyword evidence="1" id="KW-1133">Transmembrane helix</keyword>
<dbReference type="EMBL" id="AOHW01000022">
    <property type="protein sequence ID" value="ELY42905.1"/>
    <property type="molecule type" value="Genomic_DNA"/>
</dbReference>
<keyword evidence="1" id="KW-0812">Transmembrane</keyword>
<dbReference type="GO" id="GO:0080120">
    <property type="term" value="P:CAAX-box protein maturation"/>
    <property type="evidence" value="ECO:0007669"/>
    <property type="project" value="UniProtKB-ARBA"/>
</dbReference>
<feature type="transmembrane region" description="Helical" evidence="1">
    <location>
        <begin position="268"/>
        <end position="288"/>
    </location>
</feature>
<dbReference type="PATRIC" id="fig|1114856.3.peg.1295"/>
<dbReference type="Proteomes" id="UP000011599">
    <property type="component" value="Unassembled WGS sequence"/>
</dbReference>
<accession>L9W0C9</accession>
<protein>
    <recommendedName>
        <fullName evidence="2">CAAX prenyl protease 2/Lysostaphin resistance protein A-like domain-containing protein</fullName>
    </recommendedName>
</protein>
<feature type="transmembrane region" description="Helical" evidence="1">
    <location>
        <begin position="300"/>
        <end position="323"/>
    </location>
</feature>
<keyword evidence="1" id="KW-0472">Membrane</keyword>
<evidence type="ECO:0000259" key="2">
    <source>
        <dbReference type="Pfam" id="PF02517"/>
    </source>
</evidence>
<reference evidence="3 4" key="1">
    <citation type="journal article" date="2014" name="PLoS Genet.">
        <title>Phylogenetically driven sequencing of extremely halophilic archaea reveals strategies for static and dynamic osmo-response.</title>
        <authorList>
            <person name="Becker E.A."/>
            <person name="Seitzer P.M."/>
            <person name="Tritt A."/>
            <person name="Larsen D."/>
            <person name="Krusor M."/>
            <person name="Yao A.I."/>
            <person name="Wu D."/>
            <person name="Madern D."/>
            <person name="Eisen J.A."/>
            <person name="Darling A.E."/>
            <person name="Facciotti M.T."/>
        </authorList>
    </citation>
    <scope>NUCLEOTIDE SEQUENCE [LARGE SCALE GENOMIC DNA]</scope>
    <source>
        <strain evidence="3 4">GA33</strain>
    </source>
</reference>
<feature type="transmembrane region" description="Helical" evidence="1">
    <location>
        <begin position="152"/>
        <end position="171"/>
    </location>
</feature>
<dbReference type="InterPro" id="IPR003675">
    <property type="entry name" value="Rce1/LyrA-like_dom"/>
</dbReference>
<dbReference type="PANTHER" id="PTHR36435">
    <property type="entry name" value="SLR1288 PROTEIN"/>
    <property type="match status" value="1"/>
</dbReference>
<evidence type="ECO:0000313" key="3">
    <source>
        <dbReference type="EMBL" id="ELY42905.1"/>
    </source>
</evidence>
<name>L9W0C9_9EURY</name>
<dbReference type="GO" id="GO:0004175">
    <property type="term" value="F:endopeptidase activity"/>
    <property type="evidence" value="ECO:0007669"/>
    <property type="project" value="UniProtKB-ARBA"/>
</dbReference>
<dbReference type="STRING" id="1114856.GCA_000383975_01044"/>
<dbReference type="RefSeq" id="WP_006089062.1">
    <property type="nucleotide sequence ID" value="NZ_AOHW01000022.1"/>
</dbReference>
<gene>
    <name evidence="3" type="ORF">C496_06212</name>
</gene>
<feature type="transmembrane region" description="Helical" evidence="1">
    <location>
        <begin position="227"/>
        <end position="248"/>
    </location>
</feature>
<feature type="transmembrane region" description="Helical" evidence="1">
    <location>
        <begin position="20"/>
        <end position="41"/>
    </location>
</feature>
<organism evidence="3 4">
    <name type="scientific">Natronorubrum tibetense GA33</name>
    <dbReference type="NCBI Taxonomy" id="1114856"/>
    <lineage>
        <taxon>Archaea</taxon>
        <taxon>Methanobacteriati</taxon>
        <taxon>Methanobacteriota</taxon>
        <taxon>Stenosarchaea group</taxon>
        <taxon>Halobacteria</taxon>
        <taxon>Halobacteriales</taxon>
        <taxon>Natrialbaceae</taxon>
        <taxon>Natronorubrum</taxon>
    </lineage>
</organism>
<feature type="transmembrane region" description="Helical" evidence="1">
    <location>
        <begin position="329"/>
        <end position="346"/>
    </location>
</feature>
<dbReference type="InterPro" id="IPR052710">
    <property type="entry name" value="CAAX_protease"/>
</dbReference>
<proteinExistence type="predicted"/>
<dbReference type="eggNOG" id="arCOG02767">
    <property type="taxonomic scope" value="Archaea"/>
</dbReference>
<dbReference type="Pfam" id="PF02517">
    <property type="entry name" value="Rce1-like"/>
    <property type="match status" value="1"/>
</dbReference>
<feature type="transmembrane region" description="Helical" evidence="1">
    <location>
        <begin position="47"/>
        <end position="65"/>
    </location>
</feature>
<keyword evidence="4" id="KW-1185">Reference proteome</keyword>
<feature type="transmembrane region" description="Helical" evidence="1">
    <location>
        <begin position="353"/>
        <end position="372"/>
    </location>
</feature>
<evidence type="ECO:0000313" key="4">
    <source>
        <dbReference type="Proteomes" id="UP000011599"/>
    </source>
</evidence>
<dbReference type="OrthoDB" id="275779at2157"/>
<feature type="transmembrane region" description="Helical" evidence="1">
    <location>
        <begin position="77"/>
        <end position="95"/>
    </location>
</feature>
<feature type="transmembrane region" description="Helical" evidence="1">
    <location>
        <begin position="183"/>
        <end position="207"/>
    </location>
</feature>
<feature type="transmembrane region" description="Helical" evidence="1">
    <location>
        <begin position="110"/>
        <end position="131"/>
    </location>
</feature>
<evidence type="ECO:0000256" key="1">
    <source>
        <dbReference type="SAM" id="Phobius"/>
    </source>
</evidence>
<dbReference type="AlphaFoldDB" id="L9W0C9"/>
<sequence length="373" mass="38619">MSDTARAADGDGVQRSSTVVVPTAGTVLSAIALVALLVPVRRGVVDPALWAAAAAAFVATGAFLARRHGLLERRLAGTVAAASSLLAVVCSGYAITQGTLGSVVVPGLEWSVSLLFVAFFLAVGAVGVGVADRAGVSGQGLFYRLGQTVEMTVLGVAGLVGITIASIFLSIPVQLAGGEAPELAWTVIEYLAFAVGLGGVTVGYLALRERDLSFIDLDRPTLRTVGWIVVGLVLILGANLGISALMGALGIESSEHTTTQRVVENPDLLYVIIPAMVLVVGPFEELLYRNVVQKSLYGTFSRYGAVVVASVVFTLVHILAYATAGAGEILASLSLLFVLSLILGVLYERTENLVVPALVHGCYNAAIFATLLL</sequence>
<comment type="caution">
    <text evidence="3">The sequence shown here is derived from an EMBL/GenBank/DDBJ whole genome shotgun (WGS) entry which is preliminary data.</text>
</comment>